<reference evidence="2 3" key="1">
    <citation type="submission" date="2015-09" db="EMBL/GenBank/DDBJ databases">
        <title>Sorangium comparison.</title>
        <authorList>
            <person name="Zaburannyi N."/>
            <person name="Bunk B."/>
            <person name="Overmann J."/>
            <person name="Mueller R."/>
        </authorList>
    </citation>
    <scope>NUCLEOTIDE SEQUENCE [LARGE SCALE GENOMIC DNA]</scope>
    <source>
        <strain evidence="2 3">So ce836</strain>
    </source>
</reference>
<keyword evidence="1" id="KW-0732">Signal</keyword>
<feature type="chain" id="PRO_5020847651" description="Secreted protein" evidence="1">
    <location>
        <begin position="27"/>
        <end position="359"/>
    </location>
</feature>
<feature type="signal peptide" evidence="1">
    <location>
        <begin position="1"/>
        <end position="26"/>
    </location>
</feature>
<proteinExistence type="predicted"/>
<evidence type="ECO:0008006" key="4">
    <source>
        <dbReference type="Google" id="ProtNLM"/>
    </source>
</evidence>
<dbReference type="AlphaFoldDB" id="A0A4P2QYM7"/>
<dbReference type="EMBL" id="CP012672">
    <property type="protein sequence ID" value="AUX35694.1"/>
    <property type="molecule type" value="Genomic_DNA"/>
</dbReference>
<sequence>MNTLFRRVVLAAPVLAGAAWFVGSCAGDSPSLGGYCEDDADCHTEYQDIPGATCVGDRCQCVDPDKHICCTPSEAADPDCPLSCRPCAECAPDTKGCTSDGGVDAGCKGDAECPGPPSRACGGGRCVEGACTVEIRPGPVASQRKGDCRRVECTVTGELIELEDPSDVYDDGEQCTYDSCGEGGPVNKPLTEGAKCPDEQQRMCHVGTCVACYSGDVTMNDCPNNLACDGVLCVPSHCMNNVVDVALGETARDCGGPCRPCAAGEACGNSADCEDKVCDGGRCAAPTCEDGAQNGDETGVDCGVFPCQPCAAGQGCRTGASCESGVCWAGECQQASCADGVMNAGETGVDCGGGCAPCG</sequence>
<evidence type="ECO:0000313" key="3">
    <source>
        <dbReference type="Proteomes" id="UP000295497"/>
    </source>
</evidence>
<evidence type="ECO:0000256" key="1">
    <source>
        <dbReference type="SAM" id="SignalP"/>
    </source>
</evidence>
<dbReference type="PROSITE" id="PS51257">
    <property type="entry name" value="PROKAR_LIPOPROTEIN"/>
    <property type="match status" value="1"/>
</dbReference>
<dbReference type="Proteomes" id="UP000295497">
    <property type="component" value="Chromosome"/>
</dbReference>
<organism evidence="2 3">
    <name type="scientific">Sorangium cellulosum</name>
    <name type="common">Polyangium cellulosum</name>
    <dbReference type="NCBI Taxonomy" id="56"/>
    <lineage>
        <taxon>Bacteria</taxon>
        <taxon>Pseudomonadati</taxon>
        <taxon>Myxococcota</taxon>
        <taxon>Polyangia</taxon>
        <taxon>Polyangiales</taxon>
        <taxon>Polyangiaceae</taxon>
        <taxon>Sorangium</taxon>
    </lineage>
</organism>
<dbReference type="RefSeq" id="WP_237244409.1">
    <property type="nucleotide sequence ID" value="NZ_CP012672.1"/>
</dbReference>
<evidence type="ECO:0000313" key="2">
    <source>
        <dbReference type="EMBL" id="AUX35694.1"/>
    </source>
</evidence>
<protein>
    <recommendedName>
        <fullName evidence="4">Secreted protein</fullName>
    </recommendedName>
</protein>
<name>A0A4P2QYM7_SORCE</name>
<gene>
    <name evidence="2" type="ORF">SOCE836_078920</name>
</gene>
<accession>A0A4P2QYM7</accession>